<gene>
    <name evidence="1" type="ORF">GH723_06290</name>
</gene>
<name>A0A5Q2RLL6_9ACTN</name>
<proteinExistence type="predicted"/>
<sequence length="107" mass="11782">MGQPISVIEKPSSVPGTVRFEINRNLTGMGHERYVAGTPVEGDRPPDRLARDLLERGGIDAVHIYNNVITIELDEHRDASGLKEIIEGLYIYYRPGVEVVVPEGAEG</sequence>
<dbReference type="EMBL" id="CP045851">
    <property type="protein sequence ID" value="QGG94750.1"/>
    <property type="molecule type" value="Genomic_DNA"/>
</dbReference>
<dbReference type="InterPro" id="IPR036498">
    <property type="entry name" value="Nfu/NifU_N_sf"/>
</dbReference>
<dbReference type="KEGG" id="atq:GH723_06290"/>
<dbReference type="SUPFAM" id="SSF110836">
    <property type="entry name" value="Hypothetical protein SAV1430"/>
    <property type="match status" value="1"/>
</dbReference>
<organism evidence="1 2">
    <name type="scientific">Actinomarinicola tropica</name>
    <dbReference type="NCBI Taxonomy" id="2789776"/>
    <lineage>
        <taxon>Bacteria</taxon>
        <taxon>Bacillati</taxon>
        <taxon>Actinomycetota</taxon>
        <taxon>Acidimicrobiia</taxon>
        <taxon>Acidimicrobiales</taxon>
        <taxon>Iamiaceae</taxon>
        <taxon>Actinomarinicola</taxon>
    </lineage>
</organism>
<reference evidence="1 2" key="1">
    <citation type="submission" date="2019-11" db="EMBL/GenBank/DDBJ databases">
        <authorList>
            <person name="He Y."/>
        </authorList>
    </citation>
    <scope>NUCLEOTIDE SEQUENCE [LARGE SCALE GENOMIC DNA]</scope>
    <source>
        <strain evidence="1 2">SCSIO 58843</strain>
    </source>
</reference>
<evidence type="ECO:0008006" key="3">
    <source>
        <dbReference type="Google" id="ProtNLM"/>
    </source>
</evidence>
<dbReference type="AlphaFoldDB" id="A0A5Q2RLL6"/>
<accession>A0A5Q2RLL6</accession>
<protein>
    <recommendedName>
        <fullName evidence="3">Scaffold protein Nfu/NifU N-terminal domain-containing protein</fullName>
    </recommendedName>
</protein>
<keyword evidence="2" id="KW-1185">Reference proteome</keyword>
<dbReference type="Proteomes" id="UP000334019">
    <property type="component" value="Chromosome"/>
</dbReference>
<evidence type="ECO:0000313" key="2">
    <source>
        <dbReference type="Proteomes" id="UP000334019"/>
    </source>
</evidence>
<dbReference type="RefSeq" id="WP_153758856.1">
    <property type="nucleotide sequence ID" value="NZ_CP045851.1"/>
</dbReference>
<evidence type="ECO:0000313" key="1">
    <source>
        <dbReference type="EMBL" id="QGG94750.1"/>
    </source>
</evidence>